<evidence type="ECO:0000256" key="1">
    <source>
        <dbReference type="SAM" id="MobiDB-lite"/>
    </source>
</evidence>
<gene>
    <name evidence="2" type="ORF">H9659_11730</name>
</gene>
<proteinExistence type="predicted"/>
<organism evidence="2 3">
    <name type="scientific">Sporosarcina gallistercoris</name>
    <dbReference type="NCBI Taxonomy" id="2762245"/>
    <lineage>
        <taxon>Bacteria</taxon>
        <taxon>Bacillati</taxon>
        <taxon>Bacillota</taxon>
        <taxon>Bacilli</taxon>
        <taxon>Bacillales</taxon>
        <taxon>Caryophanaceae</taxon>
        <taxon>Sporosarcina</taxon>
    </lineage>
</organism>
<sequence length="73" mass="8475">MSRYRETPLCVGESSLSDGESPLRDRPPFPSVRHSSSDDRERPTYANPEPILPSYRKEAHYNLNVKRPHTCQY</sequence>
<keyword evidence="3" id="KW-1185">Reference proteome</keyword>
<accession>A0ABR8PLQ5</accession>
<dbReference type="Proteomes" id="UP000659496">
    <property type="component" value="Unassembled WGS sequence"/>
</dbReference>
<feature type="region of interest" description="Disordered" evidence="1">
    <location>
        <begin position="1"/>
        <end position="53"/>
    </location>
</feature>
<comment type="caution">
    <text evidence="2">The sequence shown here is derived from an EMBL/GenBank/DDBJ whole genome shotgun (WGS) entry which is preliminary data.</text>
</comment>
<name>A0ABR8PLQ5_9BACL</name>
<dbReference type="EMBL" id="JACSQY010000009">
    <property type="protein sequence ID" value="MBD7908994.1"/>
    <property type="molecule type" value="Genomic_DNA"/>
</dbReference>
<protein>
    <submittedName>
        <fullName evidence="2">Uncharacterized protein</fullName>
    </submittedName>
</protein>
<evidence type="ECO:0000313" key="3">
    <source>
        <dbReference type="Proteomes" id="UP000659496"/>
    </source>
</evidence>
<evidence type="ECO:0000313" key="2">
    <source>
        <dbReference type="EMBL" id="MBD7908994.1"/>
    </source>
</evidence>
<reference evidence="2 3" key="1">
    <citation type="submission" date="2020-08" db="EMBL/GenBank/DDBJ databases">
        <title>A Genomic Blueprint of the Chicken Gut Microbiome.</title>
        <authorList>
            <person name="Gilroy R."/>
            <person name="Ravi A."/>
            <person name="Getino M."/>
            <person name="Pursley I."/>
            <person name="Horton D.L."/>
            <person name="Alikhan N.-F."/>
            <person name="Baker D."/>
            <person name="Gharbi K."/>
            <person name="Hall N."/>
            <person name="Watson M."/>
            <person name="Adriaenssens E.M."/>
            <person name="Foster-Nyarko E."/>
            <person name="Jarju S."/>
            <person name="Secka A."/>
            <person name="Antonio M."/>
            <person name="Oren A."/>
            <person name="Chaudhuri R."/>
            <person name="La Ragione R.M."/>
            <person name="Hildebrand F."/>
            <person name="Pallen M.J."/>
        </authorList>
    </citation>
    <scope>NUCLEOTIDE SEQUENCE [LARGE SCALE GENOMIC DNA]</scope>
    <source>
        <strain evidence="2 3">Sa3CUA8</strain>
    </source>
</reference>